<feature type="transmembrane region" description="Helical" evidence="10">
    <location>
        <begin position="1011"/>
        <end position="1039"/>
    </location>
</feature>
<feature type="domain" description="ABC transmembrane type-1" evidence="12">
    <location>
        <begin position="312"/>
        <end position="581"/>
    </location>
</feature>
<dbReference type="Gene3D" id="1.20.1560.10">
    <property type="entry name" value="ABC transporter type 1, transmembrane domain"/>
    <property type="match status" value="2"/>
</dbReference>
<accession>A0A167M1S7</accession>
<feature type="transmembrane region" description="Helical" evidence="10">
    <location>
        <begin position="967"/>
        <end position="991"/>
    </location>
</feature>
<dbReference type="Gene3D" id="3.40.50.300">
    <property type="entry name" value="P-loop containing nucleotide triphosphate hydrolases"/>
    <property type="match status" value="2"/>
</dbReference>
<dbReference type="Pfam" id="PF00005">
    <property type="entry name" value="ABC_tran"/>
    <property type="match status" value="2"/>
</dbReference>
<feature type="transmembrane region" description="Helical" evidence="10">
    <location>
        <begin position="32"/>
        <end position="52"/>
    </location>
</feature>
<evidence type="ECO:0000256" key="5">
    <source>
        <dbReference type="ARBA" id="ARBA00022741"/>
    </source>
</evidence>
<feature type="transmembrane region" description="Helical" evidence="10">
    <location>
        <begin position="1115"/>
        <end position="1132"/>
    </location>
</feature>
<dbReference type="InterPro" id="IPR017871">
    <property type="entry name" value="ABC_transporter-like_CS"/>
</dbReference>
<feature type="transmembrane region" description="Helical" evidence="10">
    <location>
        <begin position="561"/>
        <end position="586"/>
    </location>
</feature>
<organism evidence="13 14">
    <name type="scientific">Niveomyces insectorum RCEF 264</name>
    <dbReference type="NCBI Taxonomy" id="1081102"/>
    <lineage>
        <taxon>Eukaryota</taxon>
        <taxon>Fungi</taxon>
        <taxon>Dikarya</taxon>
        <taxon>Ascomycota</taxon>
        <taxon>Pezizomycotina</taxon>
        <taxon>Sordariomycetes</taxon>
        <taxon>Hypocreomycetidae</taxon>
        <taxon>Hypocreales</taxon>
        <taxon>Cordycipitaceae</taxon>
        <taxon>Niveomyces</taxon>
    </lineage>
</organism>
<comment type="subcellular location">
    <subcellularLocation>
        <location evidence="1">Cell membrane</location>
        <topology evidence="1">Multi-pass membrane protein</topology>
    </subcellularLocation>
</comment>
<dbReference type="CDD" id="cd18580">
    <property type="entry name" value="ABC_6TM_ABCC_D2"/>
    <property type="match status" value="1"/>
</dbReference>
<evidence type="ECO:0000256" key="4">
    <source>
        <dbReference type="ARBA" id="ARBA00022692"/>
    </source>
</evidence>
<keyword evidence="2" id="KW-0813">Transport</keyword>
<keyword evidence="6" id="KW-0067">ATP-binding</keyword>
<feature type="transmembrane region" description="Helical" evidence="10">
    <location>
        <begin position="520"/>
        <end position="541"/>
    </location>
</feature>
<dbReference type="InterPro" id="IPR036640">
    <property type="entry name" value="ABC1_TM_sf"/>
</dbReference>
<dbReference type="InterPro" id="IPR044746">
    <property type="entry name" value="ABCC_6TM_D1"/>
</dbReference>
<feature type="transmembrane region" description="Helical" evidence="10">
    <location>
        <begin position="295"/>
        <end position="325"/>
    </location>
</feature>
<feature type="transmembrane region" description="Helical" evidence="10">
    <location>
        <begin position="97"/>
        <end position="118"/>
    </location>
</feature>
<keyword evidence="14" id="KW-1185">Reference proteome</keyword>
<proteinExistence type="predicted"/>
<dbReference type="SUPFAM" id="SSF52540">
    <property type="entry name" value="P-loop containing nucleoside triphosphate hydrolases"/>
    <property type="match status" value="2"/>
</dbReference>
<evidence type="ECO:0000256" key="2">
    <source>
        <dbReference type="ARBA" id="ARBA00022448"/>
    </source>
</evidence>
<keyword evidence="4 10" id="KW-0812">Transmembrane</keyword>
<feature type="transmembrane region" description="Helical" evidence="10">
    <location>
        <begin position="1088"/>
        <end position="1109"/>
    </location>
</feature>
<dbReference type="CDD" id="cd03250">
    <property type="entry name" value="ABCC_MRP_domain1"/>
    <property type="match status" value="1"/>
</dbReference>
<evidence type="ECO:0000256" key="1">
    <source>
        <dbReference type="ARBA" id="ARBA00004651"/>
    </source>
</evidence>
<dbReference type="SMART" id="SM00382">
    <property type="entry name" value="AAA"/>
    <property type="match status" value="2"/>
</dbReference>
<dbReference type="InterPro" id="IPR003439">
    <property type="entry name" value="ABC_transporter-like_ATP-bd"/>
</dbReference>
<dbReference type="PANTHER" id="PTHR24223:SF345">
    <property type="entry name" value="ABC MULTIDRUG TRANSPORTER (EUROFUNG)"/>
    <property type="match status" value="1"/>
</dbReference>
<dbReference type="Proteomes" id="UP000076874">
    <property type="component" value="Unassembled WGS sequence"/>
</dbReference>
<dbReference type="Pfam" id="PF00664">
    <property type="entry name" value="ABC_membrane"/>
    <property type="match status" value="1"/>
</dbReference>
<dbReference type="PANTHER" id="PTHR24223">
    <property type="entry name" value="ATP-BINDING CASSETTE SUB-FAMILY C"/>
    <property type="match status" value="1"/>
</dbReference>
<keyword evidence="7 10" id="KW-1133">Transmembrane helix</keyword>
<dbReference type="GO" id="GO:0005524">
    <property type="term" value="F:ATP binding"/>
    <property type="evidence" value="ECO:0007669"/>
    <property type="project" value="UniProtKB-KW"/>
</dbReference>
<dbReference type="PROSITE" id="PS50893">
    <property type="entry name" value="ABC_TRANSPORTER_2"/>
    <property type="match status" value="2"/>
</dbReference>
<feature type="transmembrane region" description="Helical" evidence="10">
    <location>
        <begin position="345"/>
        <end position="368"/>
    </location>
</feature>
<evidence type="ECO:0000256" key="3">
    <source>
        <dbReference type="ARBA" id="ARBA00022475"/>
    </source>
</evidence>
<feature type="region of interest" description="Disordered" evidence="9">
    <location>
        <begin position="607"/>
        <end position="630"/>
    </location>
</feature>
<feature type="domain" description="ABC transporter" evidence="11">
    <location>
        <begin position="629"/>
        <end position="873"/>
    </location>
</feature>
<dbReference type="GO" id="GO:0016887">
    <property type="term" value="F:ATP hydrolysis activity"/>
    <property type="evidence" value="ECO:0007669"/>
    <property type="project" value="InterPro"/>
</dbReference>
<name>A0A167M1S7_9HYPO</name>
<feature type="transmembrane region" description="Helical" evidence="10">
    <location>
        <begin position="1223"/>
        <end position="1245"/>
    </location>
</feature>
<feature type="domain" description="ABC transporter" evidence="11">
    <location>
        <begin position="1291"/>
        <end position="1567"/>
    </location>
</feature>
<keyword evidence="5" id="KW-0547">Nucleotide-binding</keyword>
<feature type="compositionally biased region" description="Acidic residues" evidence="9">
    <location>
        <begin position="922"/>
        <end position="939"/>
    </location>
</feature>
<evidence type="ECO:0000256" key="10">
    <source>
        <dbReference type="SAM" id="Phobius"/>
    </source>
</evidence>
<evidence type="ECO:0000256" key="6">
    <source>
        <dbReference type="ARBA" id="ARBA00022840"/>
    </source>
</evidence>
<protein>
    <submittedName>
        <fullName evidence="13">ABC transporter, transmembrane domain, type 1</fullName>
    </submittedName>
</protein>
<feature type="transmembrane region" description="Helical" evidence="10">
    <location>
        <begin position="442"/>
        <end position="464"/>
    </location>
</feature>
<dbReference type="InterPro" id="IPR044726">
    <property type="entry name" value="ABCC_6TM_D2"/>
</dbReference>
<feature type="transmembrane region" description="Helical" evidence="10">
    <location>
        <begin position="64"/>
        <end position="85"/>
    </location>
</feature>
<feature type="region of interest" description="Disordered" evidence="9">
    <location>
        <begin position="911"/>
        <end position="948"/>
    </location>
</feature>
<dbReference type="CDD" id="cd18579">
    <property type="entry name" value="ABC_6TM_ABCC_D1"/>
    <property type="match status" value="1"/>
</dbReference>
<dbReference type="EMBL" id="AZHD01000027">
    <property type="protein sequence ID" value="OAA53807.1"/>
    <property type="molecule type" value="Genomic_DNA"/>
</dbReference>
<dbReference type="GO" id="GO:0005886">
    <property type="term" value="C:plasma membrane"/>
    <property type="evidence" value="ECO:0007669"/>
    <property type="project" value="UniProtKB-SubCell"/>
</dbReference>
<reference evidence="13 14" key="1">
    <citation type="journal article" date="2016" name="Genome Biol. Evol.">
        <title>Divergent and convergent evolution of fungal pathogenicity.</title>
        <authorList>
            <person name="Shang Y."/>
            <person name="Xiao G."/>
            <person name="Zheng P."/>
            <person name="Cen K."/>
            <person name="Zhan S."/>
            <person name="Wang C."/>
        </authorList>
    </citation>
    <scope>NUCLEOTIDE SEQUENCE [LARGE SCALE GENOMIC DNA]</scope>
    <source>
        <strain evidence="13 14">RCEF 264</strain>
    </source>
</reference>
<evidence type="ECO:0000256" key="7">
    <source>
        <dbReference type="ARBA" id="ARBA00022989"/>
    </source>
</evidence>
<feature type="domain" description="ABC transmembrane type-1" evidence="12">
    <location>
        <begin position="971"/>
        <end position="1246"/>
    </location>
</feature>
<dbReference type="InterPro" id="IPR027417">
    <property type="entry name" value="P-loop_NTPase"/>
</dbReference>
<dbReference type="FunFam" id="1.20.1560.10:FF:000055">
    <property type="entry name" value="ABC multidrug transporter (Eurofung)"/>
    <property type="match status" value="1"/>
</dbReference>
<feature type="transmembrane region" description="Helical" evidence="10">
    <location>
        <begin position="1196"/>
        <end position="1217"/>
    </location>
</feature>
<evidence type="ECO:0000313" key="13">
    <source>
        <dbReference type="EMBL" id="OAA53807.1"/>
    </source>
</evidence>
<evidence type="ECO:0000259" key="11">
    <source>
        <dbReference type="PROSITE" id="PS50893"/>
    </source>
</evidence>
<dbReference type="GO" id="GO:0140359">
    <property type="term" value="F:ABC-type transporter activity"/>
    <property type="evidence" value="ECO:0007669"/>
    <property type="project" value="InterPro"/>
</dbReference>
<feature type="compositionally biased region" description="Polar residues" evidence="9">
    <location>
        <begin position="621"/>
        <end position="630"/>
    </location>
</feature>
<dbReference type="InterPro" id="IPR056227">
    <property type="entry name" value="TMD0_ABC"/>
</dbReference>
<keyword evidence="8 10" id="KW-0472">Membrane</keyword>
<keyword evidence="3" id="KW-1003">Cell membrane</keyword>
<comment type="caution">
    <text evidence="13">The sequence shown here is derived from an EMBL/GenBank/DDBJ whole genome shotgun (WGS) entry which is preliminary data.</text>
</comment>
<evidence type="ECO:0000259" key="12">
    <source>
        <dbReference type="PROSITE" id="PS50929"/>
    </source>
</evidence>
<evidence type="ECO:0000313" key="14">
    <source>
        <dbReference type="Proteomes" id="UP000076874"/>
    </source>
</evidence>
<sequence length="1578" mass="171012">MDFSGCRNDDTFGPTVRGCRGDFDFTIKFEQLFLAIIPPSVFVAVALPRLVYLWRQPAIVSGALLRTAKLICIAALAGLQLGLLVLSASQPGQFQTLLTAASALALVGSLCMLVLSWLEHARALRPSLLLAGYLFLDVLFDATQARTFWLARSASRPAAAGDPGGVVVAGYRMDSAETVFCRLFTAAVGFKALLLVLESVQKRAFVRASETGDTKNRSPEEASGLFGLGAFFWLQSLFRSGFRKVLVLDDLFSLDPDLATDRLQARLARYERTNDDGRNKGNHNFGRRKHGLFKALAKALAVPLLLPVGPRIALVGFQFCQPFLINAALEYLQEPAAEAPRSNGYGLIGATFLIYLGTAVSAGFYWYFQERALFMVRGALAGAVYRKTTEAALNTADDAAAITLMSTDVERIRVGLLLLHEYWANLVQVALASWLLEREIGAAFVAPLAVIVVCVLCLGLLAWLTNARQKAWMATIQKRVGMTSTAVANMKHLKIAGLAAPVETLIQQLRVEELRTGGRFRLIVCLAAAAAFAPNLLSPVFTFAATARDLTVANTFTTLSLVMLVAMPFIGVLQSVPGLIGALACLDRIQAFLERGPRVDFRAPLHAPHEKRPLPGAEADANQQPTEGDRTISVSGGSYGWAADKFNLRGIDLDIASAQLTIVVGPVASGKSTLCKALLGETPAFEGRLRVDLQAADGRPRRIGYCDQTPYLANASIRDNIVGFTEASGVSLVDEARYSEAVRATMLLPDLALLPRGDRTKVGSNGITLSGGQKQRVSIARALYADADLYIFDDVLSGLDTDTEEHVFQNVFGPEGLLRARRHATVVLCTHSVRRLPSADHVVALAADGTILEQGSYQSLLANRNYVHSLGVKMVAVHDGASGGSSEQSEARGDLGVRPVEADATKRVASVSTIPALRTNEERDENVEEEGEGDGDEDGGLTGGAQDKSRQLGDTAVYKHYFKMMGVLPLVLFSVFGLSLGFLFNWGSIWLKFWAEDKAQAQAQRRHTDAFYLGLYALFQSYGLLSLFLYCLVCLLTMVKVSGARLHRTALRTVIRAPLRFFTQTDNGVVTNYFSQDMTLVDGELPNALISFSSGVFVVLCSAAVIATASPYLAITYPFLAAVLYGVQKFYLRTSRQLRLLDLEAKSPLYTHFLDTLRGLATFRAFGWVPAGVARNDRLVDRSQQPAYLLAMVQRWLNFALQVLVALLATVVVTLATQLRSNTAFTGASLILLMNFGDFVAYIMFAYTQLETSIGAISRLKAFSETVRAESDADGAATVVPPPAWPTRGAIQLVNVSASYADVVAAKTTSGDEKPQRVLDHISLSIQPGEKVAICGRTGSGKSSLILLLLRLLDPLPLAEPPTQPNNDENKTTMLLDGLPLDTIDRVTLRERVIAVPQDAVFFPDGTSFQKNLDPFDGGDAALCRSVLELVELWPFVAQRGGLTAGLFADTLSQGQKQLFNLARAILRRRVRERTRGLGRGSDSNGGGILLLDEVSSSVDQDTDRAMQKVIRDEFAAYTVVMVSHRLDMVLATCDTVVVLDQGRVVETGAPRVLAAAEGTRFRALWLLGNQGAGGERV</sequence>
<dbReference type="PROSITE" id="PS50929">
    <property type="entry name" value="ABC_TM1F"/>
    <property type="match status" value="2"/>
</dbReference>
<feature type="transmembrane region" description="Helical" evidence="10">
    <location>
        <begin position="414"/>
        <end position="436"/>
    </location>
</feature>
<evidence type="ECO:0000256" key="9">
    <source>
        <dbReference type="SAM" id="MobiDB-lite"/>
    </source>
</evidence>
<dbReference type="FunFam" id="1.20.1560.10:FF:000066">
    <property type="entry name" value="ABC multidrug transporter (Eurofung)"/>
    <property type="match status" value="1"/>
</dbReference>
<dbReference type="InterPro" id="IPR003593">
    <property type="entry name" value="AAA+_ATPase"/>
</dbReference>
<evidence type="ECO:0000256" key="8">
    <source>
        <dbReference type="ARBA" id="ARBA00023136"/>
    </source>
</evidence>
<dbReference type="SUPFAM" id="SSF90123">
    <property type="entry name" value="ABC transporter transmembrane region"/>
    <property type="match status" value="2"/>
</dbReference>
<gene>
    <name evidence="13" type="ORF">SPI_09252</name>
</gene>
<dbReference type="Pfam" id="PF24357">
    <property type="entry name" value="TMD0_ABC"/>
    <property type="match status" value="1"/>
</dbReference>
<dbReference type="STRING" id="1081102.A0A167M1S7"/>
<dbReference type="InterPro" id="IPR011527">
    <property type="entry name" value="ABC1_TM_dom"/>
</dbReference>
<dbReference type="OrthoDB" id="6500128at2759"/>
<dbReference type="PROSITE" id="PS00211">
    <property type="entry name" value="ABC_TRANSPORTER_1"/>
    <property type="match status" value="2"/>
</dbReference>
<dbReference type="InterPro" id="IPR050173">
    <property type="entry name" value="ABC_transporter_C-like"/>
</dbReference>